<dbReference type="SUPFAM" id="SSF52096">
    <property type="entry name" value="ClpP/crotonase"/>
    <property type="match status" value="1"/>
</dbReference>
<reference evidence="5 6" key="1">
    <citation type="submission" date="2023-07" db="EMBL/GenBank/DDBJ databases">
        <authorList>
            <person name="Girao M."/>
            <person name="Carvalho M.F."/>
        </authorList>
    </citation>
    <scope>NUCLEOTIDE SEQUENCE [LARGE SCALE GENOMIC DNA]</scope>
    <source>
        <strain evidence="5 6">YIM65754</strain>
    </source>
</reference>
<keyword evidence="3 5" id="KW-0378">Hydrolase</keyword>
<accession>A0ABU7LDQ9</accession>
<sequence>MKESFIRTHVANGVGEVQLDRPEALNALDGSMIRDMHAALLQWRDDPTVTAVLVTSRSDRAFCAGGDIKPARESVLAGDFDTVRESFAAEYRLDQLVATYPKPYLALLDGVTLGGGLGISVHGAVRVVTEKASFAMPETAIGFIPDVGSSHFLPRLRGTAVRYDAVGMYLAVTGARIGAGDALAVGLATHFVPSDRVDDLAERIRAGLWQAALDEFVVPAPASELEQRFADIETVFGDGTIDDMLGRLTDTDPRIDAEWAARTLAAVRALSPTSVCATVELMRRGAESTLEECLARELGVAVRISAVPDFAEGVRAALVDKDRSPRWTPSRVEEVDPKTIAALFD</sequence>
<protein>
    <recommendedName>
        <fullName evidence="2">3-hydroxyisobutyryl-CoA hydrolase</fullName>
        <ecNumber evidence="2">3.1.2.4</ecNumber>
    </recommendedName>
</protein>
<dbReference type="NCBIfam" id="NF004127">
    <property type="entry name" value="PRK05617.1"/>
    <property type="match status" value="1"/>
</dbReference>
<dbReference type="RefSeq" id="WP_330134914.1">
    <property type="nucleotide sequence ID" value="NZ_JAUTXY010000009.1"/>
</dbReference>
<evidence type="ECO:0000256" key="1">
    <source>
        <dbReference type="ARBA" id="ARBA00001709"/>
    </source>
</evidence>
<dbReference type="InterPro" id="IPR032259">
    <property type="entry name" value="HIBYL-CoA-H"/>
</dbReference>
<comment type="caution">
    <text evidence="5">The sequence shown here is derived from an EMBL/GenBank/DDBJ whole genome shotgun (WGS) entry which is preliminary data.</text>
</comment>
<keyword evidence="6" id="KW-1185">Reference proteome</keyword>
<dbReference type="InterPro" id="IPR029045">
    <property type="entry name" value="ClpP/crotonase-like_dom_sf"/>
</dbReference>
<evidence type="ECO:0000313" key="5">
    <source>
        <dbReference type="EMBL" id="MEE2059696.1"/>
    </source>
</evidence>
<evidence type="ECO:0000256" key="3">
    <source>
        <dbReference type="ARBA" id="ARBA00022801"/>
    </source>
</evidence>
<dbReference type="GO" id="GO:0016787">
    <property type="term" value="F:hydrolase activity"/>
    <property type="evidence" value="ECO:0007669"/>
    <property type="project" value="UniProtKB-KW"/>
</dbReference>
<dbReference type="Proteomes" id="UP001336020">
    <property type="component" value="Unassembled WGS sequence"/>
</dbReference>
<dbReference type="InterPro" id="IPR045004">
    <property type="entry name" value="ECH_dom"/>
</dbReference>
<dbReference type="EMBL" id="JAUTXY010000009">
    <property type="protein sequence ID" value="MEE2059696.1"/>
    <property type="molecule type" value="Genomic_DNA"/>
</dbReference>
<gene>
    <name evidence="5" type="ORF">Q7514_19440</name>
</gene>
<evidence type="ECO:0000259" key="4">
    <source>
        <dbReference type="Pfam" id="PF16113"/>
    </source>
</evidence>
<dbReference type="PANTHER" id="PTHR43176:SF3">
    <property type="entry name" value="3-HYDROXYISOBUTYRYL-COA HYDROLASE, MITOCHONDRIAL"/>
    <property type="match status" value="1"/>
</dbReference>
<name>A0ABU7LDQ9_9NOCA</name>
<feature type="domain" description="Enoyl-CoA hydratase/isomerase" evidence="4">
    <location>
        <begin position="15"/>
        <end position="344"/>
    </location>
</feature>
<dbReference type="Gene3D" id="3.90.226.10">
    <property type="entry name" value="2-enoyl-CoA Hydratase, Chain A, domain 1"/>
    <property type="match status" value="1"/>
</dbReference>
<dbReference type="CDD" id="cd06558">
    <property type="entry name" value="crotonase-like"/>
    <property type="match status" value="1"/>
</dbReference>
<organism evidence="5 6">
    <name type="scientific">Rhodococcus artemisiae</name>
    <dbReference type="NCBI Taxonomy" id="714159"/>
    <lineage>
        <taxon>Bacteria</taxon>
        <taxon>Bacillati</taxon>
        <taxon>Actinomycetota</taxon>
        <taxon>Actinomycetes</taxon>
        <taxon>Mycobacteriales</taxon>
        <taxon>Nocardiaceae</taxon>
        <taxon>Rhodococcus</taxon>
    </lineage>
</organism>
<evidence type="ECO:0000256" key="2">
    <source>
        <dbReference type="ARBA" id="ARBA00011915"/>
    </source>
</evidence>
<dbReference type="Pfam" id="PF16113">
    <property type="entry name" value="ECH_2"/>
    <property type="match status" value="1"/>
</dbReference>
<dbReference type="EC" id="3.1.2.4" evidence="2"/>
<dbReference type="PANTHER" id="PTHR43176">
    <property type="entry name" value="3-HYDROXYISOBUTYRYL-COA HYDROLASE-RELATED"/>
    <property type="match status" value="1"/>
</dbReference>
<comment type="catalytic activity">
    <reaction evidence="1">
        <text>3-hydroxy-2-methylpropanoyl-CoA + H2O = 3-hydroxy-2-methylpropanoate + CoA + H(+)</text>
        <dbReference type="Rhea" id="RHEA:20888"/>
        <dbReference type="ChEBI" id="CHEBI:11805"/>
        <dbReference type="ChEBI" id="CHEBI:15377"/>
        <dbReference type="ChEBI" id="CHEBI:15378"/>
        <dbReference type="ChEBI" id="CHEBI:57287"/>
        <dbReference type="ChEBI" id="CHEBI:57340"/>
        <dbReference type="EC" id="3.1.2.4"/>
    </reaction>
</comment>
<proteinExistence type="predicted"/>
<evidence type="ECO:0000313" key="6">
    <source>
        <dbReference type="Proteomes" id="UP001336020"/>
    </source>
</evidence>